<dbReference type="RefSeq" id="WP_344809570.1">
    <property type="nucleotide sequence ID" value="NZ_BAABBO010000022.1"/>
</dbReference>
<keyword evidence="6 8" id="KW-0830">Ubiquinone</keyword>
<feature type="domain" description="NqrA second alpha/beta" evidence="11">
    <location>
        <begin position="118"/>
        <end position="259"/>
    </location>
</feature>
<dbReference type="HAMAP" id="MF_00425">
    <property type="entry name" value="NqrA"/>
    <property type="match status" value="1"/>
</dbReference>
<proteinExistence type="inferred from homology"/>
<keyword evidence="3 8" id="KW-0520">NAD</keyword>
<dbReference type="NCBIfam" id="NF003759">
    <property type="entry name" value="PRK05352.1-2"/>
    <property type="match status" value="1"/>
</dbReference>
<dbReference type="InterPro" id="IPR056148">
    <property type="entry name" value="NQRA_2nd"/>
</dbReference>
<dbReference type="Proteomes" id="UP001501337">
    <property type="component" value="Unassembled WGS sequence"/>
</dbReference>
<dbReference type="Pfam" id="PF05896">
    <property type="entry name" value="NQRA_N"/>
    <property type="match status" value="1"/>
</dbReference>
<keyword evidence="4 8" id="KW-0915">Sodium</keyword>
<protein>
    <recommendedName>
        <fullName evidence="8">Na(+)-translocating NADH-quinone reductase subunit A</fullName>
        <shortName evidence="8">Na(+)-NQR subunit A</shortName>
        <shortName evidence="8">Na(+)-translocating NQR subunit A</shortName>
        <ecNumber evidence="8">7.2.1.1</ecNumber>
    </recommendedName>
    <alternativeName>
        <fullName evidence="8">NQR complex subunit A</fullName>
    </alternativeName>
    <alternativeName>
        <fullName evidence="8">NQR-1 subunit A</fullName>
    </alternativeName>
</protein>
<dbReference type="InterPro" id="IPR022615">
    <property type="entry name" value="NqrA_C_domain"/>
</dbReference>
<gene>
    <name evidence="8" type="primary">nqrA</name>
    <name evidence="12" type="ORF">GCM10022278_38990</name>
</gene>
<evidence type="ECO:0000256" key="6">
    <source>
        <dbReference type="ARBA" id="ARBA00023075"/>
    </source>
</evidence>
<dbReference type="NCBIfam" id="TIGR01936">
    <property type="entry name" value="nqrA"/>
    <property type="match status" value="1"/>
</dbReference>
<evidence type="ECO:0000256" key="8">
    <source>
        <dbReference type="HAMAP-Rule" id="MF_00425"/>
    </source>
</evidence>
<dbReference type="EC" id="7.2.1.1" evidence="8"/>
<evidence type="ECO:0000259" key="9">
    <source>
        <dbReference type="Pfam" id="PF05896"/>
    </source>
</evidence>
<name>A0ABP7Q901_9GAMM</name>
<dbReference type="InterPro" id="IPR056147">
    <property type="entry name" value="NQRA_N"/>
</dbReference>
<evidence type="ECO:0000259" key="10">
    <source>
        <dbReference type="Pfam" id="PF11973"/>
    </source>
</evidence>
<sequence>MKKIKKGLDIPISGEPKQIIDQGALVTEVAIVGFDYNGMKPTMEVAEGDRVQCGQLLFTDKKTEGVRYTSPATGTVKAIHRGEKRVFQSIVISVDQHEDGESQVQFAHYPADQLESLSRQQAVDLLVESGEWTAFRTRPFSKVPELDAEPHSIFVSVMDTQPLAADPLVIIAQASEDFQNGLRVLSRLTKGKVFVCSAPDVDISLPKLDRLEHETFSGPHPAGLVGTHIHHLDPVNMFKSVWTVGYQDVIAIGRLFTTGYKFVERVVALSGPAVKRPRLIRTRTGAAVSQLTKNELNSDNVRTVSGSVLGGRSARDSVDYLGRYDYQIACLEEGHHRELFGWLSPGLNKFSVINIYLSKLMPGKRFNMTTTTNGSERAMVPIGTYERIMPLDILPTQLLRALIVGDTEVAQKLGCLELDEEDLALCSFVCPGKYEYGPILRRNLDTIEKEG</sequence>
<reference evidence="13" key="1">
    <citation type="journal article" date="2019" name="Int. J. Syst. Evol. Microbiol.">
        <title>The Global Catalogue of Microorganisms (GCM) 10K type strain sequencing project: providing services to taxonomists for standard genome sequencing and annotation.</title>
        <authorList>
            <consortium name="The Broad Institute Genomics Platform"/>
            <consortium name="The Broad Institute Genome Sequencing Center for Infectious Disease"/>
            <person name="Wu L."/>
            <person name="Ma J."/>
        </authorList>
    </citation>
    <scope>NUCLEOTIDE SEQUENCE [LARGE SCALE GENOMIC DNA]</scope>
    <source>
        <strain evidence="13">JCM 17555</strain>
    </source>
</reference>
<evidence type="ECO:0000256" key="1">
    <source>
        <dbReference type="ARBA" id="ARBA00022448"/>
    </source>
</evidence>
<dbReference type="PANTHER" id="PTHR37839:SF1">
    <property type="entry name" value="NA(+)-TRANSLOCATING NADH-QUINONE REDUCTASE SUBUNIT A"/>
    <property type="match status" value="1"/>
</dbReference>
<comment type="function">
    <text evidence="8">NQR complex catalyzes the reduction of ubiquinone-1 to ubiquinol by two successive reactions, coupled with the transport of Na(+) ions from the cytoplasm to the periplasm. NqrA to NqrE are probably involved in the second step, the conversion of ubisemiquinone to ubiquinol.</text>
</comment>
<dbReference type="Pfam" id="PF11973">
    <property type="entry name" value="NQRA_SLBB"/>
    <property type="match status" value="1"/>
</dbReference>
<keyword evidence="2 8" id="KW-1278">Translocase</keyword>
<comment type="caution">
    <text evidence="12">The sequence shown here is derived from an EMBL/GenBank/DDBJ whole genome shotgun (WGS) entry which is preliminary data.</text>
</comment>
<organism evidence="12 13">
    <name type="scientific">Allohahella marinimesophila</name>
    <dbReference type="NCBI Taxonomy" id="1054972"/>
    <lineage>
        <taxon>Bacteria</taxon>
        <taxon>Pseudomonadati</taxon>
        <taxon>Pseudomonadota</taxon>
        <taxon>Gammaproteobacteria</taxon>
        <taxon>Oceanospirillales</taxon>
        <taxon>Hahellaceae</taxon>
        <taxon>Allohahella</taxon>
    </lineage>
</organism>
<keyword evidence="7 8" id="KW-0739">Sodium transport</keyword>
<keyword evidence="1 8" id="KW-0813">Transport</keyword>
<evidence type="ECO:0000256" key="7">
    <source>
        <dbReference type="ARBA" id="ARBA00023201"/>
    </source>
</evidence>
<accession>A0ABP7Q901</accession>
<feature type="domain" description="Na(+)-translocating NADH-quinone reductase subunit A C-terminal" evidence="10">
    <location>
        <begin position="266"/>
        <end position="314"/>
    </location>
</feature>
<keyword evidence="5 8" id="KW-0406">Ion transport</keyword>
<evidence type="ECO:0000256" key="4">
    <source>
        <dbReference type="ARBA" id="ARBA00023053"/>
    </source>
</evidence>
<comment type="subunit">
    <text evidence="8">Composed of six subunits; NqrA, NqrB, NqrC, NqrD, NqrE and NqrF.</text>
</comment>
<evidence type="ECO:0000313" key="13">
    <source>
        <dbReference type="Proteomes" id="UP001501337"/>
    </source>
</evidence>
<dbReference type="PANTHER" id="PTHR37839">
    <property type="entry name" value="NA(+)-TRANSLOCATING NADH-QUINONE REDUCTASE SUBUNIT A"/>
    <property type="match status" value="1"/>
</dbReference>
<evidence type="ECO:0000256" key="3">
    <source>
        <dbReference type="ARBA" id="ARBA00023027"/>
    </source>
</evidence>
<evidence type="ECO:0000256" key="5">
    <source>
        <dbReference type="ARBA" id="ARBA00023065"/>
    </source>
</evidence>
<feature type="domain" description="NqrA N-terminal barrel-sandwich hybrid" evidence="9">
    <location>
        <begin position="3"/>
        <end position="95"/>
    </location>
</feature>
<dbReference type="EMBL" id="BAABBO010000022">
    <property type="protein sequence ID" value="GAA3978538.1"/>
    <property type="molecule type" value="Genomic_DNA"/>
</dbReference>
<evidence type="ECO:0000256" key="2">
    <source>
        <dbReference type="ARBA" id="ARBA00022967"/>
    </source>
</evidence>
<comment type="catalytic activity">
    <reaction evidence="8">
        <text>a ubiquinone + n Na(+)(in) + NADH + H(+) = a ubiquinol + n Na(+)(out) + NAD(+)</text>
        <dbReference type="Rhea" id="RHEA:47748"/>
        <dbReference type="Rhea" id="RHEA-COMP:9565"/>
        <dbReference type="Rhea" id="RHEA-COMP:9566"/>
        <dbReference type="ChEBI" id="CHEBI:15378"/>
        <dbReference type="ChEBI" id="CHEBI:16389"/>
        <dbReference type="ChEBI" id="CHEBI:17976"/>
        <dbReference type="ChEBI" id="CHEBI:29101"/>
        <dbReference type="ChEBI" id="CHEBI:57540"/>
        <dbReference type="ChEBI" id="CHEBI:57945"/>
        <dbReference type="EC" id="7.2.1.1"/>
    </reaction>
</comment>
<evidence type="ECO:0000313" key="12">
    <source>
        <dbReference type="EMBL" id="GAA3978538.1"/>
    </source>
</evidence>
<dbReference type="InterPro" id="IPR008703">
    <property type="entry name" value="NqrA"/>
</dbReference>
<comment type="similarity">
    <text evidence="8">Belongs to the NqrA family.</text>
</comment>
<keyword evidence="13" id="KW-1185">Reference proteome</keyword>
<evidence type="ECO:0000259" key="11">
    <source>
        <dbReference type="Pfam" id="PF24836"/>
    </source>
</evidence>
<dbReference type="Pfam" id="PF24836">
    <property type="entry name" value="NQRA_2nd"/>
    <property type="match status" value="1"/>
</dbReference>